<feature type="region of interest" description="Disordered" evidence="2">
    <location>
        <begin position="691"/>
        <end position="725"/>
    </location>
</feature>
<protein>
    <submittedName>
        <fullName evidence="3">Serine/threonine-protein phosphatase 4 regulatory subunit 4</fullName>
    </submittedName>
</protein>
<evidence type="ECO:0000313" key="3">
    <source>
        <dbReference type="EMBL" id="KAL2913564.1"/>
    </source>
</evidence>
<sequence>MADELDWEAMMMSADEGSIDDEIKGKDEVSLSSRLYKQLWVCLPYTETLTFTLFASISRMIACVTSDEEIERYMVDEGLNDVDRVLWILRHGHPTQKQGIISSLNALSSEYSDEFRTMVLPALLEVVATEQPAFQKTLGRFMADILVKSLLPPKMVQLVSPLARRLIESKDEDVVEVWADVFIACIKYMPLETIIQQILPEALVDGGLAQPAPFRIWIEELFFRKALSLCQDTDYEVRRSMCHQLNAIAKAVGLKLTKSELIPEYMELVMDEEKVVRESAIKNLMKLLDFLDAESKSSTIIPLWRRLCEERPQGILALITRHLGAFLWQTRNEMSEADKKYFLAFYSSLALQPSSDEVVRDMCAYNFPGMIMIFKPQYFESLRLDKIFDALAADESSQVRRTIAQGFHEIVQQLGVSALRLTKDRLIRLLSAGSIEILQSVLPNLEAILKTYALDESSKGSPQLDEIMHVIVQRERECSASNFLAWRVHHEILQSFRLFPEYFDSDAVFEHCITPLFKILSEESQDRQLHSAMPIKSLAIKTLVLFLRRIKRVEHREMILKQLLGKPIASIARNQHCNAHKQPADLKEERSCHLRILFLDICEAILITFSRKFFREHLFHHYLGLSRDPVPNIRLRFISIIPLARRTIRLPLDAQILQKLIDATEPLLTRDSDGDVMLAMSHMFAQHGPLDGDKYGEKGAGQGAAAPGGSSAPHQSPSAKQSGKGDFGGNAIGIGVLGDAGGGVGTLDGAARRSSSLSSLTDAYLFEHADVQDMASEAADRAKEEEESRLLFEQMGTDWVAKRRELHEARQEFHRRFGEKESGRKAGGNAVGGAGSIGSGASGSKSKSEPGAQGGSSGGGGGGGSIGSGGSGAGGSLGGPYNSSSAGGASGAAGSGTGGSKALGSTVRKRASGTGTQISGRGGTSGGASGGAGGLSSGGGGSASASVSASMTLHDGSPLSGSSASAPTQSALSLHSSGSMTSPTSSKTSLQATPSRATLSTGDAKRGRMPIKSVNSFTKPRVPSSSGSGDADDSASPRGSADFKAVAQGRPQGGALITGSAAQNAAGGQSGSDDVRGLEHELVQNTAAPLNLSKAGASTLVGVSLPRVQAKMPATTAANRPPSRSVGTEKVPELPAPSTFK</sequence>
<gene>
    <name evidence="3" type="primary">PPP4R4</name>
    <name evidence="3" type="ORF">HK105_206866</name>
</gene>
<feature type="compositionally biased region" description="Low complexity" evidence="2">
    <location>
        <begin position="842"/>
        <end position="851"/>
    </location>
</feature>
<organism evidence="3 4">
    <name type="scientific">Polyrhizophydium stewartii</name>
    <dbReference type="NCBI Taxonomy" id="2732419"/>
    <lineage>
        <taxon>Eukaryota</taxon>
        <taxon>Fungi</taxon>
        <taxon>Fungi incertae sedis</taxon>
        <taxon>Chytridiomycota</taxon>
        <taxon>Chytridiomycota incertae sedis</taxon>
        <taxon>Chytridiomycetes</taxon>
        <taxon>Rhizophydiales</taxon>
        <taxon>Rhizophydiales incertae sedis</taxon>
        <taxon>Polyrhizophydium</taxon>
    </lineage>
</organism>
<evidence type="ECO:0000313" key="4">
    <source>
        <dbReference type="Proteomes" id="UP001527925"/>
    </source>
</evidence>
<dbReference type="InterPro" id="IPR021133">
    <property type="entry name" value="HEAT_type_2"/>
</dbReference>
<dbReference type="EMBL" id="JADGIZ020000044">
    <property type="protein sequence ID" value="KAL2913564.1"/>
    <property type="molecule type" value="Genomic_DNA"/>
</dbReference>
<reference evidence="3 4" key="1">
    <citation type="submission" date="2023-09" db="EMBL/GenBank/DDBJ databases">
        <title>Pangenome analysis of Batrachochytrium dendrobatidis and related Chytrids.</title>
        <authorList>
            <person name="Yacoub M.N."/>
            <person name="Stajich J.E."/>
            <person name="James T.Y."/>
        </authorList>
    </citation>
    <scope>NUCLEOTIDE SEQUENCE [LARGE SCALE GENOMIC DNA]</scope>
    <source>
        <strain evidence="3 4">JEL0888</strain>
    </source>
</reference>
<dbReference type="InterPro" id="IPR011989">
    <property type="entry name" value="ARM-like"/>
</dbReference>
<feature type="compositionally biased region" description="Low complexity" evidence="2">
    <location>
        <begin position="943"/>
        <end position="990"/>
    </location>
</feature>
<dbReference type="InterPro" id="IPR039918">
    <property type="entry name" value="PPP4R4"/>
</dbReference>
<dbReference type="Proteomes" id="UP001527925">
    <property type="component" value="Unassembled WGS sequence"/>
</dbReference>
<dbReference type="PANTHER" id="PTHR21467:SF0">
    <property type="entry name" value="SERINE_THREONINE-PROTEIN PHOSPHATASE 4 REGULATORY SUBUNIT 4"/>
    <property type="match status" value="1"/>
</dbReference>
<dbReference type="SUPFAM" id="SSF48371">
    <property type="entry name" value="ARM repeat"/>
    <property type="match status" value="1"/>
</dbReference>
<dbReference type="PROSITE" id="PS50077">
    <property type="entry name" value="HEAT_REPEAT"/>
    <property type="match status" value="1"/>
</dbReference>
<feature type="compositionally biased region" description="Gly residues" evidence="2">
    <location>
        <begin position="920"/>
        <end position="942"/>
    </location>
</feature>
<feature type="compositionally biased region" description="Polar residues" evidence="2">
    <location>
        <begin position="991"/>
        <end position="1001"/>
    </location>
</feature>
<feature type="region of interest" description="Disordered" evidence="2">
    <location>
        <begin position="814"/>
        <end position="1078"/>
    </location>
</feature>
<feature type="compositionally biased region" description="Low complexity" evidence="2">
    <location>
        <begin position="1023"/>
        <end position="1042"/>
    </location>
</feature>
<comment type="caution">
    <text evidence="3">The sequence shown here is derived from an EMBL/GenBank/DDBJ whole genome shotgun (WGS) entry which is preliminary data.</text>
</comment>
<feature type="region of interest" description="Disordered" evidence="2">
    <location>
        <begin position="1112"/>
        <end position="1141"/>
    </location>
</feature>
<feature type="compositionally biased region" description="Basic and acidic residues" evidence="2">
    <location>
        <begin position="814"/>
        <end position="824"/>
    </location>
</feature>
<evidence type="ECO:0000256" key="2">
    <source>
        <dbReference type="SAM" id="MobiDB-lite"/>
    </source>
</evidence>
<dbReference type="InterPro" id="IPR016024">
    <property type="entry name" value="ARM-type_fold"/>
</dbReference>
<feature type="compositionally biased region" description="Gly residues" evidence="2">
    <location>
        <begin position="825"/>
        <end position="841"/>
    </location>
</feature>
<feature type="repeat" description="HEAT" evidence="1">
    <location>
        <begin position="261"/>
        <end position="299"/>
    </location>
</feature>
<dbReference type="PANTHER" id="PTHR21467">
    <property type="entry name" value="PROTEIN PHOSPHATASE 4 REGULATORY SUBUNIT 4 PPP4R4"/>
    <property type="match status" value="1"/>
</dbReference>
<proteinExistence type="predicted"/>
<feature type="compositionally biased region" description="Gly residues" evidence="2">
    <location>
        <begin position="852"/>
        <end position="878"/>
    </location>
</feature>
<name>A0ABR4N234_9FUNG</name>
<keyword evidence="4" id="KW-1185">Reference proteome</keyword>
<evidence type="ECO:0000256" key="1">
    <source>
        <dbReference type="PROSITE-ProRule" id="PRU00103"/>
    </source>
</evidence>
<accession>A0ABR4N234</accession>
<feature type="compositionally biased region" description="Low complexity" evidence="2">
    <location>
        <begin position="703"/>
        <end position="719"/>
    </location>
</feature>
<feature type="compositionally biased region" description="Gly residues" evidence="2">
    <location>
        <begin position="888"/>
        <end position="901"/>
    </location>
</feature>
<dbReference type="Gene3D" id="1.25.10.10">
    <property type="entry name" value="Leucine-rich Repeat Variant"/>
    <property type="match status" value="1"/>
</dbReference>